<evidence type="ECO:0000256" key="1">
    <source>
        <dbReference type="ARBA" id="ARBA00023015"/>
    </source>
</evidence>
<dbReference type="Gene3D" id="1.10.10.10">
    <property type="entry name" value="Winged helix-like DNA-binding domain superfamily/Winged helix DNA-binding domain"/>
    <property type="match status" value="1"/>
</dbReference>
<dbReference type="PROSITE" id="PS51118">
    <property type="entry name" value="HTH_HXLR"/>
    <property type="match status" value="1"/>
</dbReference>
<feature type="domain" description="HTH hxlR-type" evidence="4">
    <location>
        <begin position="1"/>
        <end position="98"/>
    </location>
</feature>
<proteinExistence type="predicted"/>
<keyword evidence="3" id="KW-0804">Transcription</keyword>
<comment type="caution">
    <text evidence="5">The sequence shown here is derived from an EMBL/GenBank/DDBJ whole genome shotgun (WGS) entry which is preliminary data.</text>
</comment>
<evidence type="ECO:0000256" key="3">
    <source>
        <dbReference type="ARBA" id="ARBA00023163"/>
    </source>
</evidence>
<evidence type="ECO:0000313" key="5">
    <source>
        <dbReference type="EMBL" id="PRD58563.1"/>
    </source>
</evidence>
<dbReference type="Pfam" id="PF01638">
    <property type="entry name" value="HxlR"/>
    <property type="match status" value="1"/>
</dbReference>
<dbReference type="AlphaFoldDB" id="A0A2S9JYZ2"/>
<evidence type="ECO:0000259" key="4">
    <source>
        <dbReference type="PROSITE" id="PS51118"/>
    </source>
</evidence>
<evidence type="ECO:0000313" key="6">
    <source>
        <dbReference type="Proteomes" id="UP000238563"/>
    </source>
</evidence>
<reference evidence="5 6" key="1">
    <citation type="submission" date="2018-02" db="EMBL/GenBank/DDBJ databases">
        <title>The draft genome of Phyllobacterium myrsinacearum DSM5892.</title>
        <authorList>
            <person name="Li L."/>
            <person name="Liu L."/>
            <person name="Zhang X."/>
            <person name="Wang T."/>
        </authorList>
    </citation>
    <scope>NUCLEOTIDE SEQUENCE [LARGE SCALE GENOMIC DNA]</scope>
    <source>
        <strain evidence="5 6">DSM 5892</strain>
    </source>
</reference>
<keyword evidence="1" id="KW-0805">Transcription regulation</keyword>
<dbReference type="InterPro" id="IPR002577">
    <property type="entry name" value="HTH_HxlR"/>
</dbReference>
<name>A0A2S9JYZ2_9HYPH</name>
<dbReference type="OrthoDB" id="9782219at2"/>
<keyword evidence="6" id="KW-1185">Reference proteome</keyword>
<dbReference type="InterPro" id="IPR036390">
    <property type="entry name" value="WH_DNA-bd_sf"/>
</dbReference>
<dbReference type="GO" id="GO:0003677">
    <property type="term" value="F:DNA binding"/>
    <property type="evidence" value="ECO:0007669"/>
    <property type="project" value="UniProtKB-KW"/>
</dbReference>
<dbReference type="SUPFAM" id="SSF46785">
    <property type="entry name" value="Winged helix' DNA-binding domain"/>
    <property type="match status" value="1"/>
</dbReference>
<organism evidence="5 6">
    <name type="scientific">Phyllobacterium myrsinacearum</name>
    <dbReference type="NCBI Taxonomy" id="28101"/>
    <lineage>
        <taxon>Bacteria</taxon>
        <taxon>Pseudomonadati</taxon>
        <taxon>Pseudomonadota</taxon>
        <taxon>Alphaproteobacteria</taxon>
        <taxon>Hyphomicrobiales</taxon>
        <taxon>Phyllobacteriaceae</taxon>
        <taxon>Phyllobacterium</taxon>
    </lineage>
</organism>
<dbReference type="Proteomes" id="UP000238563">
    <property type="component" value="Unassembled WGS sequence"/>
</dbReference>
<dbReference type="InterPro" id="IPR036388">
    <property type="entry name" value="WH-like_DNA-bd_sf"/>
</dbReference>
<keyword evidence="2" id="KW-0238">DNA-binding</keyword>
<gene>
    <name evidence="5" type="ORF">C5750_05550</name>
</gene>
<accession>A0A2S9JYZ2</accession>
<dbReference type="EMBL" id="PVBT01000001">
    <property type="protein sequence ID" value="PRD58563.1"/>
    <property type="molecule type" value="Genomic_DNA"/>
</dbReference>
<protein>
    <submittedName>
        <fullName evidence="5">Transcriptional regulator</fullName>
    </submittedName>
</protein>
<evidence type="ECO:0000256" key="2">
    <source>
        <dbReference type="ARBA" id="ARBA00023125"/>
    </source>
</evidence>
<dbReference type="PANTHER" id="PTHR33204">
    <property type="entry name" value="TRANSCRIPTIONAL REGULATOR, MARR FAMILY"/>
    <property type="match status" value="1"/>
</dbReference>
<dbReference type="PANTHER" id="PTHR33204:SF18">
    <property type="entry name" value="TRANSCRIPTIONAL REGULATORY PROTEIN"/>
    <property type="match status" value="1"/>
</dbReference>
<sequence length="142" mass="15678">MALAAEILGDRWTLLILREAFYGVQRYDDMRADLDAPRSMLSDRLARLVAAGIMTRRAYQEPGERERHAYALTASGRALALTLSALTQWGEAHILEEPAPVGIIDVSTGEELRVAFVNNAGKSVEPGKARLAKREGSGRWTR</sequence>